<evidence type="ECO:0000313" key="2">
    <source>
        <dbReference type="EMBL" id="CAE6532962.1"/>
    </source>
</evidence>
<feature type="compositionally biased region" description="Low complexity" evidence="1">
    <location>
        <begin position="402"/>
        <end position="417"/>
    </location>
</feature>
<feature type="compositionally biased region" description="Pro residues" evidence="1">
    <location>
        <begin position="527"/>
        <end position="536"/>
    </location>
</feature>
<feature type="compositionally biased region" description="Polar residues" evidence="1">
    <location>
        <begin position="637"/>
        <end position="646"/>
    </location>
</feature>
<sequence length="687" mass="74660">MFRQHDFKFRLSQWLLDQLNSRGELETVTQQFTSLLSQVQEESIGDLYAHIGYLIFQKVAQIPPEALKITIQLCAELSCSLFVFHFKQHSGLSLRVTLIHEQIFRLCVDSVSAKSAIELADTRNTSEDATGYNAASPRNDSEISVEKNSELLFYLCDFRLISLAQICEYMLRVIESHKTSIGARLSDAVSGVRLLNGLFLDNSPVPWKGGVDSFSAWIDAHTSLEEVQISPGVGRTIQNEEPHVVAEVDGAAIKPRSFSTLGDHSDDHTFDSLHCHASSNGVARLGRSPVHEEVEMDELTGNNIGKHPQTPLISRTVSPVDVCLGSKGPAQSSATSRAQPPANASSLTTQPHRRASTLGPTGPPAVKQVPRGILAGTGRRPTSSVNFNSIEPAQAPEKKAEAPAAASSPPASTPTPSNQKKTNIHELFQGGGVPTVVDTTPPMASTPTQPPETAPMTPLRDPGSGFNGRNSPPFPHSPQIGWPPLSGPSTSGGQRPAESPRLSANVPLQHQHQRPMVHPHQHHNPHPGHPMQPPPQWGGGYYYPPPHDYNPYAMYWGGPLQHQQQHMPQIHQPPMQPSPRTQPAQPRPPSTPPVLNSALPHPLPRITTTAPQAPPSTVSPSSSVDAPAFVPGGLRRSVTTPVSPKRQSVVVRMETEQQKNERLDEEKVRKELQERIDKLGGGGCKTQ</sequence>
<feature type="compositionally biased region" description="Basic residues" evidence="1">
    <location>
        <begin position="511"/>
        <end position="526"/>
    </location>
</feature>
<evidence type="ECO:0000313" key="3">
    <source>
        <dbReference type="Proteomes" id="UP000663853"/>
    </source>
</evidence>
<feature type="region of interest" description="Disordered" evidence="1">
    <location>
        <begin position="562"/>
        <end position="668"/>
    </location>
</feature>
<comment type="caution">
    <text evidence="2">The sequence shown here is derived from an EMBL/GenBank/DDBJ whole genome shotgun (WGS) entry which is preliminary data.</text>
</comment>
<name>A0A8H3HRI5_9AGAM</name>
<feature type="region of interest" description="Disordered" evidence="1">
    <location>
        <begin position="323"/>
        <end position="369"/>
    </location>
</feature>
<feature type="compositionally biased region" description="Basic and acidic residues" evidence="1">
    <location>
        <begin position="653"/>
        <end position="668"/>
    </location>
</feature>
<gene>
    <name evidence="2" type="ORF">RDB_LOCUS171622</name>
</gene>
<organism evidence="2 3">
    <name type="scientific">Rhizoctonia solani</name>
    <dbReference type="NCBI Taxonomy" id="456999"/>
    <lineage>
        <taxon>Eukaryota</taxon>
        <taxon>Fungi</taxon>
        <taxon>Dikarya</taxon>
        <taxon>Basidiomycota</taxon>
        <taxon>Agaricomycotina</taxon>
        <taxon>Agaricomycetes</taxon>
        <taxon>Cantharellales</taxon>
        <taxon>Ceratobasidiaceae</taxon>
        <taxon>Rhizoctonia</taxon>
    </lineage>
</organism>
<dbReference type="Proteomes" id="UP000663853">
    <property type="component" value="Unassembled WGS sequence"/>
</dbReference>
<feature type="compositionally biased region" description="Low complexity" evidence="1">
    <location>
        <begin position="607"/>
        <end position="631"/>
    </location>
</feature>
<accession>A0A8H3HRI5</accession>
<feature type="compositionally biased region" description="Low complexity" evidence="1">
    <location>
        <begin position="562"/>
        <end position="584"/>
    </location>
</feature>
<proteinExistence type="predicted"/>
<protein>
    <submittedName>
        <fullName evidence="2">Uncharacterized protein</fullName>
    </submittedName>
</protein>
<dbReference type="EMBL" id="CAJMXA010004050">
    <property type="protein sequence ID" value="CAE6532962.1"/>
    <property type="molecule type" value="Genomic_DNA"/>
</dbReference>
<reference evidence="2" key="1">
    <citation type="submission" date="2021-01" db="EMBL/GenBank/DDBJ databases">
        <authorList>
            <person name="Kaushik A."/>
        </authorList>
    </citation>
    <scope>NUCLEOTIDE SEQUENCE</scope>
    <source>
        <strain evidence="2">AG6-10EEA</strain>
    </source>
</reference>
<feature type="compositionally biased region" description="Polar residues" evidence="1">
    <location>
        <begin position="329"/>
        <end position="350"/>
    </location>
</feature>
<evidence type="ECO:0000256" key="1">
    <source>
        <dbReference type="SAM" id="MobiDB-lite"/>
    </source>
</evidence>
<dbReference type="AlphaFoldDB" id="A0A8H3HRI5"/>
<feature type="region of interest" description="Disordered" evidence="1">
    <location>
        <begin position="393"/>
        <end position="539"/>
    </location>
</feature>